<feature type="non-terminal residue" evidence="2">
    <location>
        <position position="200"/>
    </location>
</feature>
<gene>
    <name evidence="2" type="ORF">THAOC_02997</name>
</gene>
<evidence type="ECO:0000313" key="2">
    <source>
        <dbReference type="EMBL" id="EJK75283.1"/>
    </source>
</evidence>
<organism evidence="2 3">
    <name type="scientific">Thalassiosira oceanica</name>
    <name type="common">Marine diatom</name>
    <dbReference type="NCBI Taxonomy" id="159749"/>
    <lineage>
        <taxon>Eukaryota</taxon>
        <taxon>Sar</taxon>
        <taxon>Stramenopiles</taxon>
        <taxon>Ochrophyta</taxon>
        <taxon>Bacillariophyta</taxon>
        <taxon>Coscinodiscophyceae</taxon>
        <taxon>Thalassiosirophycidae</taxon>
        <taxon>Thalassiosirales</taxon>
        <taxon>Thalassiosiraceae</taxon>
        <taxon>Thalassiosira</taxon>
    </lineage>
</organism>
<dbReference type="EMBL" id="AGNL01003026">
    <property type="protein sequence ID" value="EJK75283.1"/>
    <property type="molecule type" value="Genomic_DNA"/>
</dbReference>
<evidence type="ECO:0000256" key="1">
    <source>
        <dbReference type="SAM" id="MobiDB-lite"/>
    </source>
</evidence>
<protein>
    <submittedName>
        <fullName evidence="2">Uncharacterized protein</fullName>
    </submittedName>
</protein>
<dbReference type="AlphaFoldDB" id="K0T991"/>
<feature type="region of interest" description="Disordered" evidence="1">
    <location>
        <begin position="25"/>
        <end position="44"/>
    </location>
</feature>
<name>K0T991_THAOC</name>
<accession>K0T991</accession>
<reference evidence="2 3" key="1">
    <citation type="journal article" date="2012" name="Genome Biol.">
        <title>Genome and low-iron response of an oceanic diatom adapted to chronic iron limitation.</title>
        <authorList>
            <person name="Lommer M."/>
            <person name="Specht M."/>
            <person name="Roy A.S."/>
            <person name="Kraemer L."/>
            <person name="Andreson R."/>
            <person name="Gutowska M.A."/>
            <person name="Wolf J."/>
            <person name="Bergner S.V."/>
            <person name="Schilhabel M.B."/>
            <person name="Klostermeier U.C."/>
            <person name="Beiko R.G."/>
            <person name="Rosenstiel P."/>
            <person name="Hippler M."/>
            <person name="Laroche J."/>
        </authorList>
    </citation>
    <scope>NUCLEOTIDE SEQUENCE [LARGE SCALE GENOMIC DNA]</scope>
    <source>
        <strain evidence="2 3">CCMP1005</strain>
    </source>
</reference>
<comment type="caution">
    <text evidence="2">The sequence shown here is derived from an EMBL/GenBank/DDBJ whole genome shotgun (WGS) entry which is preliminary data.</text>
</comment>
<evidence type="ECO:0000313" key="3">
    <source>
        <dbReference type="Proteomes" id="UP000266841"/>
    </source>
</evidence>
<keyword evidence="3" id="KW-1185">Reference proteome</keyword>
<proteinExistence type="predicted"/>
<sequence>MMSGSSSGDLWNLRWYFEGRLTIHPADHPSRAQRPGRPGPGGVAVRRVAEDVGAPVQGPARGPNREVAPVLQAVTGPLSFTLSKADIESVERIQAEITRLQGVAALDQSAILAKQLEIDALLSAAGAITTTSFELALIKNLRYHQLTYGPSHRATRALESSFAAYKGSKAAVNERLEATPRRLQQALFFVHLELARIWKS</sequence>
<dbReference type="Proteomes" id="UP000266841">
    <property type="component" value="Unassembled WGS sequence"/>
</dbReference>